<protein>
    <submittedName>
        <fullName evidence="2">Paired domain-containing protein</fullName>
    </submittedName>
</protein>
<sequence length="101" mass="11350">MPSMMPNPLMQTIPIIPPPQIQALQMQMSSWACNQRITAFQRLNGSMDFRLQHPGIIRRSAERDTPELSDHAGDVEWHVYLCSCTDNGGDELVGQTRASIL</sequence>
<keyword evidence="1" id="KW-1185">Reference proteome</keyword>
<reference evidence="1" key="1">
    <citation type="journal article" date="2013" name="Genetics">
        <title>The draft genome and transcriptome of Panagrellus redivivus are shaped by the harsh demands of a free-living lifestyle.</title>
        <authorList>
            <person name="Srinivasan J."/>
            <person name="Dillman A.R."/>
            <person name="Macchietto M.G."/>
            <person name="Heikkinen L."/>
            <person name="Lakso M."/>
            <person name="Fracchia K.M."/>
            <person name="Antoshechkin I."/>
            <person name="Mortazavi A."/>
            <person name="Wong G."/>
            <person name="Sternberg P.W."/>
        </authorList>
    </citation>
    <scope>NUCLEOTIDE SEQUENCE [LARGE SCALE GENOMIC DNA]</scope>
    <source>
        <strain evidence="1">MT8872</strain>
    </source>
</reference>
<evidence type="ECO:0000313" key="1">
    <source>
        <dbReference type="Proteomes" id="UP000492821"/>
    </source>
</evidence>
<dbReference type="AlphaFoldDB" id="A0A7E4ZQB9"/>
<reference evidence="2" key="2">
    <citation type="submission" date="2020-10" db="UniProtKB">
        <authorList>
            <consortium name="WormBaseParasite"/>
        </authorList>
    </citation>
    <scope>IDENTIFICATION</scope>
</reference>
<dbReference type="WBParaSite" id="Pan_g1080.t2">
    <property type="protein sequence ID" value="Pan_g1080.t2"/>
    <property type="gene ID" value="Pan_g1080"/>
</dbReference>
<accession>A0A7E4ZQB9</accession>
<name>A0A7E4ZQB9_PANRE</name>
<organism evidence="1 2">
    <name type="scientific">Panagrellus redivivus</name>
    <name type="common">Microworm</name>
    <dbReference type="NCBI Taxonomy" id="6233"/>
    <lineage>
        <taxon>Eukaryota</taxon>
        <taxon>Metazoa</taxon>
        <taxon>Ecdysozoa</taxon>
        <taxon>Nematoda</taxon>
        <taxon>Chromadorea</taxon>
        <taxon>Rhabditida</taxon>
        <taxon>Tylenchina</taxon>
        <taxon>Panagrolaimomorpha</taxon>
        <taxon>Panagrolaimoidea</taxon>
        <taxon>Panagrolaimidae</taxon>
        <taxon>Panagrellus</taxon>
    </lineage>
</organism>
<evidence type="ECO:0000313" key="2">
    <source>
        <dbReference type="WBParaSite" id="Pan_g1080.t2"/>
    </source>
</evidence>
<proteinExistence type="predicted"/>
<dbReference type="Proteomes" id="UP000492821">
    <property type="component" value="Unassembled WGS sequence"/>
</dbReference>